<keyword evidence="3" id="KW-1185">Reference proteome</keyword>
<dbReference type="InParanoid" id="A0A0H2RM92"/>
<dbReference type="EMBL" id="KQ086252">
    <property type="protein sequence ID" value="KLO05941.1"/>
    <property type="molecule type" value="Genomic_DNA"/>
</dbReference>
<organism evidence="2 3">
    <name type="scientific">Schizopora paradoxa</name>
    <dbReference type="NCBI Taxonomy" id="27342"/>
    <lineage>
        <taxon>Eukaryota</taxon>
        <taxon>Fungi</taxon>
        <taxon>Dikarya</taxon>
        <taxon>Basidiomycota</taxon>
        <taxon>Agaricomycotina</taxon>
        <taxon>Agaricomycetes</taxon>
        <taxon>Hymenochaetales</taxon>
        <taxon>Schizoporaceae</taxon>
        <taxon>Schizopora</taxon>
    </lineage>
</organism>
<feature type="compositionally biased region" description="Basic residues" evidence="1">
    <location>
        <begin position="169"/>
        <end position="180"/>
    </location>
</feature>
<dbReference type="Proteomes" id="UP000053477">
    <property type="component" value="Unassembled WGS sequence"/>
</dbReference>
<accession>A0A0H2RM92</accession>
<evidence type="ECO:0000313" key="2">
    <source>
        <dbReference type="EMBL" id="KLO05941.1"/>
    </source>
</evidence>
<feature type="region of interest" description="Disordered" evidence="1">
    <location>
        <begin position="16"/>
        <end position="42"/>
    </location>
</feature>
<proteinExistence type="predicted"/>
<sequence>MNDGNCATHVFPVCPSAPPPSTAIQHHPPSTRSPPGLGALSVAPVLQMPPTSPIHARPAHSGALVRPALESRVRTPGQNVDLAPRLEPEPSQLPPHMLPAAEKKPKAKKVRFGLPTANTWTSWKANFPCNPIFIPPSPDGRTIYNPGHPPPKYHPARRHVGKMVGVRQRQGRQAKIHRRASSGGKDAGALLSAEQDLPTSCEQDIAEGPTTGQGSRK</sequence>
<feature type="region of interest" description="Disordered" evidence="1">
    <location>
        <begin position="164"/>
        <end position="217"/>
    </location>
</feature>
<name>A0A0H2RM92_9AGAM</name>
<evidence type="ECO:0000256" key="1">
    <source>
        <dbReference type="SAM" id="MobiDB-lite"/>
    </source>
</evidence>
<evidence type="ECO:0000313" key="3">
    <source>
        <dbReference type="Proteomes" id="UP000053477"/>
    </source>
</evidence>
<dbReference type="AlphaFoldDB" id="A0A0H2RM92"/>
<reference evidence="2 3" key="1">
    <citation type="submission" date="2015-04" db="EMBL/GenBank/DDBJ databases">
        <title>Complete genome sequence of Schizopora paradoxa KUC8140, a cosmopolitan wood degrader in East Asia.</title>
        <authorList>
            <consortium name="DOE Joint Genome Institute"/>
            <person name="Min B."/>
            <person name="Park H."/>
            <person name="Jang Y."/>
            <person name="Kim J.-J."/>
            <person name="Kim K.H."/>
            <person name="Pangilinan J."/>
            <person name="Lipzen A."/>
            <person name="Riley R."/>
            <person name="Grigoriev I.V."/>
            <person name="Spatafora J.W."/>
            <person name="Choi I.-G."/>
        </authorList>
    </citation>
    <scope>NUCLEOTIDE SEQUENCE [LARGE SCALE GENOMIC DNA]</scope>
    <source>
        <strain evidence="2 3">KUC8140</strain>
    </source>
</reference>
<gene>
    <name evidence="2" type="ORF">SCHPADRAFT_946500</name>
</gene>
<protein>
    <submittedName>
        <fullName evidence="2">Uncharacterized protein</fullName>
    </submittedName>
</protein>
<feature type="region of interest" description="Disordered" evidence="1">
    <location>
        <begin position="71"/>
        <end position="108"/>
    </location>
</feature>